<gene>
    <name evidence="5" type="ORF">AAHA92_29424</name>
</gene>
<evidence type="ECO:0000256" key="1">
    <source>
        <dbReference type="ARBA" id="ARBA00023125"/>
    </source>
</evidence>
<dbReference type="PROSITE" id="PS50103">
    <property type="entry name" value="ZF_C3H1"/>
    <property type="match status" value="1"/>
</dbReference>
<dbReference type="Proteomes" id="UP001567538">
    <property type="component" value="Unassembled WGS sequence"/>
</dbReference>
<feature type="domain" description="C3H1-type" evidence="4">
    <location>
        <begin position="542"/>
        <end position="570"/>
    </location>
</feature>
<dbReference type="GO" id="GO:0008270">
    <property type="term" value="F:zinc ion binding"/>
    <property type="evidence" value="ECO:0007669"/>
    <property type="project" value="UniProtKB-KW"/>
</dbReference>
<feature type="region of interest" description="Disordered" evidence="3">
    <location>
        <begin position="153"/>
        <end position="194"/>
    </location>
</feature>
<name>A0ABD1FYC3_SALDI</name>
<accession>A0ABD1FYC3</accession>
<evidence type="ECO:0000259" key="4">
    <source>
        <dbReference type="PROSITE" id="PS50103"/>
    </source>
</evidence>
<keyword evidence="2" id="KW-0479">Metal-binding</keyword>
<dbReference type="AlphaFoldDB" id="A0ABD1FYC3"/>
<evidence type="ECO:0000313" key="5">
    <source>
        <dbReference type="EMBL" id="KAL1536842.1"/>
    </source>
</evidence>
<dbReference type="PANTHER" id="PTHR33400:SF10">
    <property type="entry name" value="ZINC FINGER CCCH DOMAIN-CONTAINING PROTEIN 45-LIKE"/>
    <property type="match status" value="1"/>
</dbReference>
<organism evidence="5 6">
    <name type="scientific">Salvia divinorum</name>
    <name type="common">Maria pastora</name>
    <name type="synonym">Diviner's sage</name>
    <dbReference type="NCBI Taxonomy" id="28513"/>
    <lineage>
        <taxon>Eukaryota</taxon>
        <taxon>Viridiplantae</taxon>
        <taxon>Streptophyta</taxon>
        <taxon>Embryophyta</taxon>
        <taxon>Tracheophyta</taxon>
        <taxon>Spermatophyta</taxon>
        <taxon>Magnoliopsida</taxon>
        <taxon>eudicotyledons</taxon>
        <taxon>Gunneridae</taxon>
        <taxon>Pentapetalae</taxon>
        <taxon>asterids</taxon>
        <taxon>lamiids</taxon>
        <taxon>Lamiales</taxon>
        <taxon>Lamiaceae</taxon>
        <taxon>Nepetoideae</taxon>
        <taxon>Mentheae</taxon>
        <taxon>Salviinae</taxon>
        <taxon>Salvia</taxon>
        <taxon>Salvia subgen. Calosphace</taxon>
    </lineage>
</organism>
<keyword evidence="2" id="KW-0863">Zinc-finger</keyword>
<proteinExistence type="predicted"/>
<dbReference type="PANTHER" id="PTHR33400">
    <property type="entry name" value="ZINC FINGER CCCH DOMAIN-CONTAINING PROTEIN 6-RELATED"/>
    <property type="match status" value="1"/>
</dbReference>
<sequence length="607" mass="66448">MKKSSRVSPSHVADLRQAKSQLLSARVQTKPKPSYSNAVRLKNHLAWYVPLNKKQLERKSTHIPQIKWKCPPKFALNTSWHVASGEESQEAEPQKCRESAVLEAVYTDLTALPPCPVNSLLVEGNCRDDNETPIIPIIPVEEVAEMPYDTSATVNTSTNQQPSASCPLVSDDLPASRSDPSECQDQSVHGKSLPQIPHGLESGDLEIAAAAAATAAAVMPSKDHLDAELLIKFLSNPEMTKTLMKGNGWTSKPEDEAPPAPKAITSLFLPSSTPASVVDKHPNWRNEPVSKVVLSSSTKEPVNQSLILPCSKVETKTNKAASKPSGMCDVHGPTHTSQAAKRLSQSPRFFPDGPTKKVTACSHAREPMVRPLVPSTLRPDGKNIDRLVKKYGAPDITAVKPADSTMVKLEAMKKMIHDYGAPDVARVKPMVSLVAPNAMPPNIGEVHRKPFMGPISPPFLTLPPVTNLHAFPIDATGNFRPSFTPMTMPACGADLQYHMSFIKQHGEIQETGKANVPKICQSGYYLQGLERAHKITKTETNQKYRKPCIYFTSSTGCRNGFNCLFQHDVPGQWRATGAVEAPINPVAMAPVPKRMKLNEQFGKWHYF</sequence>
<dbReference type="EMBL" id="JBEAFC010000011">
    <property type="protein sequence ID" value="KAL1536842.1"/>
    <property type="molecule type" value="Genomic_DNA"/>
</dbReference>
<feature type="zinc finger region" description="C3H1-type" evidence="2">
    <location>
        <begin position="542"/>
        <end position="570"/>
    </location>
</feature>
<feature type="compositionally biased region" description="Polar residues" evidence="3">
    <location>
        <begin position="153"/>
        <end position="164"/>
    </location>
</feature>
<keyword evidence="1" id="KW-0238">DNA-binding</keyword>
<keyword evidence="2" id="KW-0862">Zinc</keyword>
<protein>
    <submittedName>
        <fullName evidence="5">Zinc finger CCCH domain-containing protein 30-like isoform X1</fullName>
    </submittedName>
</protein>
<evidence type="ECO:0000256" key="3">
    <source>
        <dbReference type="SAM" id="MobiDB-lite"/>
    </source>
</evidence>
<comment type="caution">
    <text evidence="5">The sequence shown here is derived from an EMBL/GenBank/DDBJ whole genome shotgun (WGS) entry which is preliminary data.</text>
</comment>
<dbReference type="InterPro" id="IPR000571">
    <property type="entry name" value="Znf_CCCH"/>
</dbReference>
<reference evidence="5 6" key="1">
    <citation type="submission" date="2024-06" db="EMBL/GenBank/DDBJ databases">
        <title>A chromosome level genome sequence of Diviner's sage (Salvia divinorum).</title>
        <authorList>
            <person name="Ford S.A."/>
            <person name="Ro D.-K."/>
            <person name="Ness R.W."/>
            <person name="Phillips M.A."/>
        </authorList>
    </citation>
    <scope>NUCLEOTIDE SEQUENCE [LARGE SCALE GENOMIC DNA]</scope>
    <source>
        <strain evidence="5">SAF-2024a</strain>
        <tissue evidence="5">Leaf</tissue>
    </source>
</reference>
<dbReference type="GO" id="GO:0003677">
    <property type="term" value="F:DNA binding"/>
    <property type="evidence" value="ECO:0007669"/>
    <property type="project" value="UniProtKB-KW"/>
</dbReference>
<keyword evidence="6" id="KW-1185">Reference proteome</keyword>
<evidence type="ECO:0000313" key="6">
    <source>
        <dbReference type="Proteomes" id="UP001567538"/>
    </source>
</evidence>
<evidence type="ECO:0000256" key="2">
    <source>
        <dbReference type="PROSITE-ProRule" id="PRU00723"/>
    </source>
</evidence>